<dbReference type="PANTHER" id="PTHR10612:SF34">
    <property type="entry name" value="APOLIPOPROTEIN D"/>
    <property type="match status" value="1"/>
</dbReference>
<dbReference type="InterPro" id="IPR000566">
    <property type="entry name" value="Lipocln_cytosolic_FA-bd_dom"/>
</dbReference>
<dbReference type="EMBL" id="KZ149918">
    <property type="protein sequence ID" value="PZC77810.1"/>
    <property type="molecule type" value="Genomic_DNA"/>
</dbReference>
<dbReference type="Pfam" id="PF00061">
    <property type="entry name" value="Lipocalin"/>
    <property type="match status" value="1"/>
</dbReference>
<reference evidence="4 5" key="1">
    <citation type="journal article" date="2017" name="BMC Biol.">
        <title>Genomic innovations, transcriptional plasticity and gene loss underlying the evolution and divergence of two highly polyphagous and invasive Helicoverpa pest species.</title>
        <authorList>
            <person name="Pearce S.L."/>
            <person name="Clarke D.F."/>
            <person name="East P.D."/>
            <person name="Elfekih S."/>
            <person name="Gordon K.H."/>
            <person name="Jermiin L.S."/>
            <person name="McGaughran A."/>
            <person name="Oakeshott J.G."/>
            <person name="Papanikolaou A."/>
            <person name="Perera O.P."/>
            <person name="Rane R.V."/>
            <person name="Richards S."/>
            <person name="Tay W.T."/>
            <person name="Walsh T.K."/>
            <person name="Anderson A."/>
            <person name="Anderson C.J."/>
            <person name="Asgari S."/>
            <person name="Board P.G."/>
            <person name="Bretschneider A."/>
            <person name="Campbell P.M."/>
            <person name="Chertemps T."/>
            <person name="Christeller J.T."/>
            <person name="Coppin C.W."/>
            <person name="Downes S.J."/>
            <person name="Duan G."/>
            <person name="Farnsworth C.A."/>
            <person name="Good R.T."/>
            <person name="Han L.B."/>
            <person name="Han Y.C."/>
            <person name="Hatje K."/>
            <person name="Horne I."/>
            <person name="Huang Y.P."/>
            <person name="Hughes D.S."/>
            <person name="Jacquin-Joly E."/>
            <person name="James W."/>
            <person name="Jhangiani S."/>
            <person name="Kollmar M."/>
            <person name="Kuwar S.S."/>
            <person name="Li S."/>
            <person name="Liu N.Y."/>
            <person name="Maibeche M.T."/>
            <person name="Miller J.R."/>
            <person name="Montagne N."/>
            <person name="Perry T."/>
            <person name="Qu J."/>
            <person name="Song S.V."/>
            <person name="Sutton G.G."/>
            <person name="Vogel H."/>
            <person name="Walenz B.P."/>
            <person name="Xu W."/>
            <person name="Zhang H.J."/>
            <person name="Zou Z."/>
            <person name="Batterham P."/>
            <person name="Edwards O.R."/>
            <person name="Feyereisen R."/>
            <person name="Gibbs R.A."/>
            <person name="Heckel D.G."/>
            <person name="McGrath A."/>
            <person name="Robin C."/>
            <person name="Scherer S.E."/>
            <person name="Worley K.C."/>
            <person name="Wu Y.D."/>
        </authorList>
    </citation>
    <scope>NUCLEOTIDE SEQUENCE [LARGE SCALE GENOMIC DNA]</scope>
    <source>
        <strain evidence="4">Harm_GR_Male_#8</strain>
        <tissue evidence="4">Whole organism</tissue>
    </source>
</reference>
<dbReference type="AlphaFoldDB" id="A0A2W1BYB5"/>
<proteinExistence type="inferred from homology"/>
<keyword evidence="5" id="KW-1185">Reference proteome</keyword>
<comment type="similarity">
    <text evidence="2">Belongs to the calycin superfamily. Lipocalin family.</text>
</comment>
<dbReference type="InterPro" id="IPR003057">
    <property type="entry name" value="Invtbrt_color"/>
</dbReference>
<dbReference type="GO" id="GO:0006629">
    <property type="term" value="P:lipid metabolic process"/>
    <property type="evidence" value="ECO:0007669"/>
    <property type="project" value="TreeGrafter"/>
</dbReference>
<dbReference type="Gene3D" id="2.40.128.20">
    <property type="match status" value="1"/>
</dbReference>
<gene>
    <name evidence="4" type="primary">HaOG202921</name>
    <name evidence="4" type="ORF">B5X24_HaOG202921</name>
</gene>
<dbReference type="GO" id="GO:0031409">
    <property type="term" value="F:pigment binding"/>
    <property type="evidence" value="ECO:0007669"/>
    <property type="project" value="InterPro"/>
</dbReference>
<dbReference type="PANTHER" id="PTHR10612">
    <property type="entry name" value="APOLIPOPROTEIN D"/>
    <property type="match status" value="1"/>
</dbReference>
<dbReference type="Proteomes" id="UP000249218">
    <property type="component" value="Unassembled WGS sequence"/>
</dbReference>
<evidence type="ECO:0000256" key="1">
    <source>
        <dbReference type="ARBA" id="ARBA00023157"/>
    </source>
</evidence>
<dbReference type="SUPFAM" id="SSF50814">
    <property type="entry name" value="Lipocalins"/>
    <property type="match status" value="1"/>
</dbReference>
<dbReference type="PROSITE" id="PS00213">
    <property type="entry name" value="LIPOCALIN"/>
    <property type="match status" value="1"/>
</dbReference>
<evidence type="ECO:0000259" key="3">
    <source>
        <dbReference type="Pfam" id="PF00061"/>
    </source>
</evidence>
<dbReference type="GO" id="GO:0000302">
    <property type="term" value="P:response to reactive oxygen species"/>
    <property type="evidence" value="ECO:0007669"/>
    <property type="project" value="TreeGrafter"/>
</dbReference>
<dbReference type="InterPro" id="IPR022272">
    <property type="entry name" value="Lipocalin_CS"/>
</dbReference>
<evidence type="ECO:0000313" key="4">
    <source>
        <dbReference type="EMBL" id="PZC77810.1"/>
    </source>
</evidence>
<evidence type="ECO:0000313" key="5">
    <source>
        <dbReference type="Proteomes" id="UP000249218"/>
    </source>
</evidence>
<dbReference type="InterPro" id="IPR012674">
    <property type="entry name" value="Calycin"/>
</dbReference>
<keyword evidence="1" id="KW-1015">Disulfide bond</keyword>
<evidence type="ECO:0000256" key="2">
    <source>
        <dbReference type="RuleBase" id="RU003695"/>
    </source>
</evidence>
<dbReference type="GO" id="GO:0005737">
    <property type="term" value="C:cytoplasm"/>
    <property type="evidence" value="ECO:0007669"/>
    <property type="project" value="TreeGrafter"/>
</dbReference>
<dbReference type="PRINTS" id="PR01273">
    <property type="entry name" value="INVTBRTCOLOR"/>
</dbReference>
<accession>A0A2W1BYB5</accession>
<name>A0A2W1BYB5_HELAM</name>
<dbReference type="OrthoDB" id="565904at2759"/>
<protein>
    <recommendedName>
        <fullName evidence="3">Lipocalin/cytosolic fatty-acid binding domain-containing protein</fullName>
    </recommendedName>
</protein>
<sequence length="245" mass="28340">MRVGLCLGSVLNNYKCGTGHIILYLSLGRFSCFKMLILIFSMCFVAAFGAEYTLLGECPDVKLQENLDHTKFAGLWYTVASYASDGRDIYDCSTLEFLEDNLGYMFKETYVQLDQGNRTQKTYQARVDPTFDAGNKAQFIMSHEAGDKVLQFPFFILSTDYEGYAIAYTCKWLKEKIRKHYVFTWVLTRGKEKLQGELLKKVENTLSKYTDLAEHRQSFVFKDFSDASCAYTKKFETDFFTSNFW</sequence>
<organism evidence="4 5">
    <name type="scientific">Helicoverpa armigera</name>
    <name type="common">Cotton bollworm</name>
    <name type="synonym">Heliothis armigera</name>
    <dbReference type="NCBI Taxonomy" id="29058"/>
    <lineage>
        <taxon>Eukaryota</taxon>
        <taxon>Metazoa</taxon>
        <taxon>Ecdysozoa</taxon>
        <taxon>Arthropoda</taxon>
        <taxon>Hexapoda</taxon>
        <taxon>Insecta</taxon>
        <taxon>Pterygota</taxon>
        <taxon>Neoptera</taxon>
        <taxon>Endopterygota</taxon>
        <taxon>Lepidoptera</taxon>
        <taxon>Glossata</taxon>
        <taxon>Ditrysia</taxon>
        <taxon>Noctuoidea</taxon>
        <taxon>Noctuidae</taxon>
        <taxon>Heliothinae</taxon>
        <taxon>Helicoverpa</taxon>
    </lineage>
</organism>
<feature type="domain" description="Lipocalin/cytosolic fatty-acid binding" evidence="3">
    <location>
        <begin position="74"/>
        <end position="209"/>
    </location>
</feature>